<evidence type="ECO:0000313" key="2">
    <source>
        <dbReference type="Proteomes" id="UP000887565"/>
    </source>
</evidence>
<protein>
    <submittedName>
        <fullName evidence="3">Uncharacterized protein</fullName>
    </submittedName>
</protein>
<dbReference type="AlphaFoldDB" id="A0A915I8P3"/>
<evidence type="ECO:0000313" key="3">
    <source>
        <dbReference type="WBParaSite" id="nRc.2.0.1.t10539-RA"/>
    </source>
</evidence>
<feature type="compositionally biased region" description="Basic and acidic residues" evidence="1">
    <location>
        <begin position="124"/>
        <end position="135"/>
    </location>
</feature>
<dbReference type="WBParaSite" id="nRc.2.0.1.t10539-RA">
    <property type="protein sequence ID" value="nRc.2.0.1.t10539-RA"/>
    <property type="gene ID" value="nRc.2.0.1.g10539"/>
</dbReference>
<organism evidence="2 3">
    <name type="scientific">Romanomermis culicivorax</name>
    <name type="common">Nematode worm</name>
    <dbReference type="NCBI Taxonomy" id="13658"/>
    <lineage>
        <taxon>Eukaryota</taxon>
        <taxon>Metazoa</taxon>
        <taxon>Ecdysozoa</taxon>
        <taxon>Nematoda</taxon>
        <taxon>Enoplea</taxon>
        <taxon>Dorylaimia</taxon>
        <taxon>Mermithida</taxon>
        <taxon>Mermithoidea</taxon>
        <taxon>Mermithidae</taxon>
        <taxon>Romanomermis</taxon>
    </lineage>
</organism>
<accession>A0A915I8P3</accession>
<reference evidence="3" key="1">
    <citation type="submission" date="2022-11" db="UniProtKB">
        <authorList>
            <consortium name="WormBaseParasite"/>
        </authorList>
    </citation>
    <scope>IDENTIFICATION</scope>
</reference>
<dbReference type="Proteomes" id="UP000887565">
    <property type="component" value="Unplaced"/>
</dbReference>
<feature type="region of interest" description="Disordered" evidence="1">
    <location>
        <begin position="113"/>
        <end position="135"/>
    </location>
</feature>
<sequence length="135" mass="15670">INQCIFEAIAGNWQDKLDIVHILIERFRSDPNWLGSVPQDLDPGLDPLNQIFFDSNLLWPKESIWPIPNYYLYLCTVTDNSVIHHENFSKLPCESSEDMDIPILVDWNAVGEAANSSQQEDENEQQRQKLKELKE</sequence>
<evidence type="ECO:0000256" key="1">
    <source>
        <dbReference type="SAM" id="MobiDB-lite"/>
    </source>
</evidence>
<keyword evidence="2" id="KW-1185">Reference proteome</keyword>
<name>A0A915I8P3_ROMCU</name>
<proteinExistence type="predicted"/>